<dbReference type="GO" id="GO:0004075">
    <property type="term" value="F:biotin carboxylase activity"/>
    <property type="evidence" value="ECO:0007669"/>
    <property type="project" value="UniProtKB-EC"/>
</dbReference>
<dbReference type="Pfam" id="PF00289">
    <property type="entry name" value="Biotin_carb_N"/>
    <property type="match status" value="1"/>
</dbReference>
<protein>
    <recommendedName>
        <fullName evidence="4 12">Biotin carboxylase</fullName>
        <ecNumber evidence="4 12">6.3.4.14</ecNumber>
    </recommendedName>
    <alternativeName>
        <fullName evidence="12">Acetyl-coenzyme A carboxylase biotin carboxylase subunit A</fullName>
    </alternativeName>
</protein>
<dbReference type="Gene3D" id="3.30.470.20">
    <property type="entry name" value="ATP-grasp fold, B domain"/>
    <property type="match status" value="1"/>
</dbReference>
<evidence type="ECO:0000256" key="9">
    <source>
        <dbReference type="ARBA" id="ARBA00022842"/>
    </source>
</evidence>
<keyword evidence="12" id="KW-0276">Fatty acid metabolism</keyword>
<comment type="subunit">
    <text evidence="3 12">Acetyl-CoA carboxylase is a heterohexamer of biotin carboxyl carrier protein, biotin carboxylase and the two subunits of carboxyl transferase in a 2:2 complex.</text>
</comment>
<dbReference type="NCBIfam" id="TIGR00514">
    <property type="entry name" value="accC"/>
    <property type="match status" value="1"/>
</dbReference>
<dbReference type="PANTHER" id="PTHR48095:SF2">
    <property type="entry name" value="BIOTIN CARBOXYLASE, CHLOROPLASTIC"/>
    <property type="match status" value="1"/>
</dbReference>
<dbReference type="InterPro" id="IPR016185">
    <property type="entry name" value="PreATP-grasp_dom_sf"/>
</dbReference>
<evidence type="ECO:0000256" key="11">
    <source>
        <dbReference type="PROSITE-ProRule" id="PRU00409"/>
    </source>
</evidence>
<keyword evidence="12" id="KW-0444">Lipid biosynthesis</keyword>
<keyword evidence="7 11" id="KW-0547">Nucleotide-binding</keyword>
<evidence type="ECO:0000256" key="5">
    <source>
        <dbReference type="ARBA" id="ARBA00022598"/>
    </source>
</evidence>
<accession>A0ABR5SF65</accession>
<sequence>MPLFKKILIANRGEIAIRVERACKELGIKTVAVYSDVEKDAMHVRLADESICIGPARAADSYLNIPSILSAAEITDSEAIHPGYGFLSENPQFAEACKKSKITFIGPTPENIRMGGNKSRAKQIMKKNGIPVVPGSDGAITDKNLIGKLCSKIGYPVILKASAGGGGRGMRIVHTEPQLEAALSSAEAEAMAAFGNAEMYVEKYITRTRHVEVQIAVDSDGTAIHLGERDCSVQRRHQKLIEESPSVAITEKTREKLAKFAVKAAESLKYKNVGTIEFILDNDDNIYFMEINTRVQVEHPVTELVTGVDIVKEQIRIASGLPLSIKQKNVKLKGHSIECRINAEDPYTFAPSPGTITFLYLPGGPGVRVDTFIHAGAAVLPYYDSLIAKLITYGCNRKEAIERMRRALDEFQIGGVKTTIPFHKSVMSNPDFLAGKFDTGYLERANAAS</sequence>
<dbReference type="Pfam" id="PF02785">
    <property type="entry name" value="Biotin_carb_C"/>
    <property type="match status" value="1"/>
</dbReference>
<keyword evidence="12" id="KW-0275">Fatty acid biosynthesis</keyword>
<dbReference type="PROSITE" id="PS50975">
    <property type="entry name" value="ATP_GRASP"/>
    <property type="match status" value="1"/>
</dbReference>
<evidence type="ECO:0000256" key="4">
    <source>
        <dbReference type="ARBA" id="ARBA00013263"/>
    </source>
</evidence>
<dbReference type="InterPro" id="IPR051602">
    <property type="entry name" value="ACC_Biotin_Carboxylase"/>
</dbReference>
<evidence type="ECO:0000256" key="10">
    <source>
        <dbReference type="ARBA" id="ARBA00048600"/>
    </source>
</evidence>
<dbReference type="PANTHER" id="PTHR48095">
    <property type="entry name" value="PYRUVATE CARBOXYLASE SUBUNIT A"/>
    <property type="match status" value="1"/>
</dbReference>
<keyword evidence="6" id="KW-0479">Metal-binding</keyword>
<keyword evidence="16" id="KW-1185">Reference proteome</keyword>
<feature type="domain" description="Biotin carboxylation" evidence="14">
    <location>
        <begin position="3"/>
        <end position="447"/>
    </location>
</feature>
<dbReference type="InterPro" id="IPR005481">
    <property type="entry name" value="BC-like_N"/>
</dbReference>
<comment type="catalytic activity">
    <reaction evidence="10 12">
        <text>N(6)-biotinyl-L-lysyl-[protein] + hydrogencarbonate + ATP = N(6)-carboxybiotinyl-L-lysyl-[protein] + ADP + phosphate + H(+)</text>
        <dbReference type="Rhea" id="RHEA:13501"/>
        <dbReference type="Rhea" id="RHEA-COMP:10505"/>
        <dbReference type="Rhea" id="RHEA-COMP:10506"/>
        <dbReference type="ChEBI" id="CHEBI:15378"/>
        <dbReference type="ChEBI" id="CHEBI:17544"/>
        <dbReference type="ChEBI" id="CHEBI:30616"/>
        <dbReference type="ChEBI" id="CHEBI:43474"/>
        <dbReference type="ChEBI" id="CHEBI:83144"/>
        <dbReference type="ChEBI" id="CHEBI:83145"/>
        <dbReference type="ChEBI" id="CHEBI:456216"/>
        <dbReference type="EC" id="6.3.4.14"/>
    </reaction>
</comment>
<dbReference type="InterPro" id="IPR011764">
    <property type="entry name" value="Biotin_carboxylation_dom"/>
</dbReference>
<evidence type="ECO:0000256" key="7">
    <source>
        <dbReference type="ARBA" id="ARBA00022741"/>
    </source>
</evidence>
<dbReference type="NCBIfam" id="NF006367">
    <property type="entry name" value="PRK08591.1"/>
    <property type="match status" value="1"/>
</dbReference>
<evidence type="ECO:0000256" key="2">
    <source>
        <dbReference type="ARBA" id="ARBA00004956"/>
    </source>
</evidence>
<comment type="pathway">
    <text evidence="2 12">Lipid metabolism; malonyl-CoA biosynthesis; malonyl-CoA from acetyl-CoA: step 1/1.</text>
</comment>
<gene>
    <name evidence="15" type="primary">accC</name>
    <name evidence="15" type="ORF">ASN18_1654</name>
</gene>
<evidence type="ECO:0000256" key="6">
    <source>
        <dbReference type="ARBA" id="ARBA00022723"/>
    </source>
</evidence>
<feature type="domain" description="ATP-grasp" evidence="13">
    <location>
        <begin position="122"/>
        <end position="319"/>
    </location>
</feature>
<dbReference type="InterPro" id="IPR011761">
    <property type="entry name" value="ATP-grasp"/>
</dbReference>
<comment type="caution">
    <text evidence="15">The sequence shown here is derived from an EMBL/GenBank/DDBJ whole genome shotgun (WGS) entry which is preliminary data.</text>
</comment>
<dbReference type="PROSITE" id="PS00867">
    <property type="entry name" value="CPSASE_2"/>
    <property type="match status" value="1"/>
</dbReference>
<keyword evidence="5 12" id="KW-0436">Ligase</keyword>
<dbReference type="EMBL" id="LNQR01000059">
    <property type="protein sequence ID" value="KWT85761.1"/>
    <property type="molecule type" value="Genomic_DNA"/>
</dbReference>
<dbReference type="SUPFAM" id="SSF56059">
    <property type="entry name" value="Glutathione synthetase ATP-binding domain-like"/>
    <property type="match status" value="1"/>
</dbReference>
<evidence type="ECO:0000259" key="13">
    <source>
        <dbReference type="PROSITE" id="PS50975"/>
    </source>
</evidence>
<dbReference type="InterPro" id="IPR005479">
    <property type="entry name" value="CPAse_ATP-bd"/>
</dbReference>
<evidence type="ECO:0000256" key="3">
    <source>
        <dbReference type="ARBA" id="ARBA00011750"/>
    </source>
</evidence>
<dbReference type="Proteomes" id="UP000060487">
    <property type="component" value="Unassembled WGS sequence"/>
</dbReference>
<dbReference type="SUPFAM" id="SSF51246">
    <property type="entry name" value="Rudiment single hybrid motif"/>
    <property type="match status" value="1"/>
</dbReference>
<reference evidence="15 16" key="1">
    <citation type="submission" date="2015-11" db="EMBL/GenBank/DDBJ databases">
        <authorList>
            <person name="Lin W."/>
        </authorList>
    </citation>
    <scope>NUCLEOTIDE SEQUENCE [LARGE SCALE GENOMIC DNA]</scope>
    <source>
        <strain evidence="15 16">HCH-1</strain>
    </source>
</reference>
<keyword evidence="12" id="KW-0092">Biotin</keyword>
<keyword evidence="12" id="KW-0443">Lipid metabolism</keyword>
<dbReference type="InterPro" id="IPR011054">
    <property type="entry name" value="Rudment_hybrid_motif"/>
</dbReference>
<evidence type="ECO:0000256" key="8">
    <source>
        <dbReference type="ARBA" id="ARBA00022840"/>
    </source>
</evidence>
<dbReference type="EC" id="6.3.4.14" evidence="4 12"/>
<dbReference type="PROSITE" id="PS50979">
    <property type="entry name" value="BC"/>
    <property type="match status" value="1"/>
</dbReference>
<dbReference type="RefSeq" id="WP_085052273.1">
    <property type="nucleotide sequence ID" value="NZ_LNQR01000059.1"/>
</dbReference>
<dbReference type="PROSITE" id="PS00866">
    <property type="entry name" value="CPSASE_1"/>
    <property type="match status" value="1"/>
</dbReference>
<comment type="function">
    <text evidence="1 12">This protein is a component of the acetyl coenzyme A carboxylase complex; first, biotin carboxylase catalyzes the carboxylation of the carrier protein and then the transcarboxylase transfers the carboxyl group to form malonyl-CoA.</text>
</comment>
<keyword evidence="9" id="KW-0460">Magnesium</keyword>
<organism evidence="15 16">
    <name type="scientific">Candidatus Magnetominusculus xianensis</name>
    <dbReference type="NCBI Taxonomy" id="1748249"/>
    <lineage>
        <taxon>Bacteria</taxon>
        <taxon>Pseudomonadati</taxon>
        <taxon>Nitrospirota</taxon>
        <taxon>Nitrospiria</taxon>
        <taxon>Nitrospirales</taxon>
        <taxon>Nitrospiraceae</taxon>
        <taxon>Candidatus Magnetominusculus</taxon>
    </lineage>
</organism>
<name>A0ABR5SF65_9BACT</name>
<dbReference type="SUPFAM" id="SSF52440">
    <property type="entry name" value="PreATP-grasp domain"/>
    <property type="match status" value="1"/>
</dbReference>
<evidence type="ECO:0000256" key="12">
    <source>
        <dbReference type="RuleBase" id="RU365063"/>
    </source>
</evidence>
<evidence type="ECO:0000259" key="14">
    <source>
        <dbReference type="PROSITE" id="PS50979"/>
    </source>
</evidence>
<keyword evidence="8 11" id="KW-0067">ATP-binding</keyword>
<proteinExistence type="predicted"/>
<dbReference type="InterPro" id="IPR004549">
    <property type="entry name" value="Acetyl_CoA_COase_biotin_COase"/>
</dbReference>
<dbReference type="SMART" id="SM00878">
    <property type="entry name" value="Biotin_carb_C"/>
    <property type="match status" value="1"/>
</dbReference>
<evidence type="ECO:0000256" key="1">
    <source>
        <dbReference type="ARBA" id="ARBA00003761"/>
    </source>
</evidence>
<dbReference type="InterPro" id="IPR005482">
    <property type="entry name" value="Biotin_COase_C"/>
</dbReference>
<evidence type="ECO:0000313" key="16">
    <source>
        <dbReference type="Proteomes" id="UP000060487"/>
    </source>
</evidence>
<evidence type="ECO:0000313" key="15">
    <source>
        <dbReference type="EMBL" id="KWT85761.1"/>
    </source>
</evidence>
<dbReference type="Pfam" id="PF02786">
    <property type="entry name" value="CPSase_L_D2"/>
    <property type="match status" value="1"/>
</dbReference>